<comment type="similarity">
    <text evidence="2">Belongs to the EspG family.</text>
</comment>
<comment type="subcellular location">
    <subcellularLocation>
        <location evidence="1">Cytoplasm</location>
    </subcellularLocation>
</comment>
<name>A0A3S4SVE1_MYCCI</name>
<keyword evidence="4" id="KW-0143">Chaperone</keyword>
<protein>
    <submittedName>
        <fullName evidence="5">ESX-2 secretion-associated protein EspG2</fullName>
    </submittedName>
</protein>
<evidence type="ECO:0000256" key="4">
    <source>
        <dbReference type="ARBA" id="ARBA00023186"/>
    </source>
</evidence>
<organism evidence="5 6">
    <name type="scientific">Mycolicibacterium chitae</name>
    <name type="common">Mycobacterium chitae</name>
    <dbReference type="NCBI Taxonomy" id="1792"/>
    <lineage>
        <taxon>Bacteria</taxon>
        <taxon>Bacillati</taxon>
        <taxon>Actinomycetota</taxon>
        <taxon>Actinomycetes</taxon>
        <taxon>Mycobacteriales</taxon>
        <taxon>Mycobacteriaceae</taxon>
        <taxon>Mycolicibacterium</taxon>
    </lineage>
</organism>
<dbReference type="OrthoDB" id="4525561at2"/>
<keyword evidence="3" id="KW-0963">Cytoplasm</keyword>
<reference evidence="5 6" key="1">
    <citation type="submission" date="2018-12" db="EMBL/GenBank/DDBJ databases">
        <authorList>
            <consortium name="Pathogen Informatics"/>
        </authorList>
    </citation>
    <scope>NUCLEOTIDE SEQUENCE [LARGE SCALE GENOMIC DNA]</scope>
    <source>
        <strain evidence="5 6">NCTC10485</strain>
    </source>
</reference>
<dbReference type="AlphaFoldDB" id="A0A3S4SVE1"/>
<proteinExistence type="inferred from homology"/>
<sequence length="278" mass="29923">MLTTTVDGLLVLQVLSGIEVLAPELGLRPHLPSVETKQAALDHPMAAELREQGVIDDDGVVDAPVLEWLTVIARRDVALLIHVATPDHDGLPRRVLLARYAQWWVAIERTEHLIRVSPAGTATAEGAASRIVTDQIDRLCGTQAPAPLRPVTLASEALLSTVRDRDTLRRHLLNQSLDADQIRLLMLAGDPGQSAQASIVAVQSGVETGSATRAVCGTLSTAIVDTPEGRVVYETVQRGGKKWFMVSPGSAKCISNAVAQILRGIPASDDWYSYRKVV</sequence>
<evidence type="ECO:0000313" key="5">
    <source>
        <dbReference type="EMBL" id="VEG44166.1"/>
    </source>
</evidence>
<keyword evidence="6" id="KW-1185">Reference proteome</keyword>
<dbReference type="InterPro" id="IPR025734">
    <property type="entry name" value="EspG"/>
</dbReference>
<accession>A0A3S4SVE1</accession>
<dbReference type="Proteomes" id="UP000282551">
    <property type="component" value="Chromosome"/>
</dbReference>
<dbReference type="RefSeq" id="WP_126331940.1">
    <property type="nucleotide sequence ID" value="NZ_AP022604.1"/>
</dbReference>
<dbReference type="GO" id="GO:0005737">
    <property type="term" value="C:cytoplasm"/>
    <property type="evidence" value="ECO:0007669"/>
    <property type="project" value="UniProtKB-SubCell"/>
</dbReference>
<dbReference type="Pfam" id="PF14011">
    <property type="entry name" value="ESX-1_EspG"/>
    <property type="match status" value="1"/>
</dbReference>
<evidence type="ECO:0000256" key="3">
    <source>
        <dbReference type="ARBA" id="ARBA00022490"/>
    </source>
</evidence>
<evidence type="ECO:0000256" key="2">
    <source>
        <dbReference type="ARBA" id="ARBA00006411"/>
    </source>
</evidence>
<evidence type="ECO:0000256" key="1">
    <source>
        <dbReference type="ARBA" id="ARBA00004496"/>
    </source>
</evidence>
<evidence type="ECO:0000313" key="6">
    <source>
        <dbReference type="Proteomes" id="UP000282551"/>
    </source>
</evidence>
<gene>
    <name evidence="5" type="ORF">NCTC10485_00074</name>
</gene>
<dbReference type="EMBL" id="LR134355">
    <property type="protein sequence ID" value="VEG44166.1"/>
    <property type="molecule type" value="Genomic_DNA"/>
</dbReference>